<feature type="transmembrane region" description="Helical" evidence="8">
    <location>
        <begin position="338"/>
        <end position="358"/>
    </location>
</feature>
<sequence length="481" mass="51672">MSRNPHVSSAEPVPSNRWVVLANVSLGTFMATLDGSIANVALPTMSSELQAPIHTVQWVLTAYLLTICATLPIMGKISDLIGRSRVYNYGFIVFALGSAFCGLSQTLGVLIVSRIVQAIGASCLMSNSQAIVADVFPAKERGRAMGIVGTVVSLGSLTGPGIGGILVDRFGWPTIFWINIPIGIIACIAGSFLLPKDQVQERSKGFDFAGSALFIVGMVSFLYTISNGNEWGWTSPLTIGVLLVSFVILLCFYRWEVRLKQPMLDFSLYRIRAFRIGNMTALLSFVAMFFVNVMMPFYMENVLHFTPEHTGYTMMMYPLTMAVVAPFSGWLSDKIGPNALTTAGLVLNAIGFGLLSTLTVHESAWVVGLHLAIFGLGSGLFQSPNNASVMGAAPKPKLGTAGGLNALVRNIGMVLGISVSVSLYTTHLHMLGGDAAASDPLQMLGALHFVFWVALFVCLLALAVSLGRFRRTEDKRSASHS</sequence>
<dbReference type="Proteomes" id="UP001589776">
    <property type="component" value="Unassembled WGS sequence"/>
</dbReference>
<keyword evidence="5 8" id="KW-0812">Transmembrane</keyword>
<comment type="subcellular location">
    <subcellularLocation>
        <location evidence="1">Cell membrane</location>
        <topology evidence="1">Multi-pass membrane protein</topology>
    </subcellularLocation>
</comment>
<protein>
    <submittedName>
        <fullName evidence="10">MFS transporter</fullName>
    </submittedName>
</protein>
<feature type="transmembrane region" description="Helical" evidence="8">
    <location>
        <begin position="444"/>
        <end position="466"/>
    </location>
</feature>
<evidence type="ECO:0000313" key="11">
    <source>
        <dbReference type="Proteomes" id="UP001589776"/>
    </source>
</evidence>
<feature type="transmembrane region" description="Helical" evidence="8">
    <location>
        <begin position="55"/>
        <end position="74"/>
    </location>
</feature>
<dbReference type="InterPro" id="IPR004638">
    <property type="entry name" value="EmrB-like"/>
</dbReference>
<gene>
    <name evidence="10" type="ORF">ACFFK0_25375</name>
</gene>
<dbReference type="InterPro" id="IPR036259">
    <property type="entry name" value="MFS_trans_sf"/>
</dbReference>
<evidence type="ECO:0000256" key="6">
    <source>
        <dbReference type="ARBA" id="ARBA00022989"/>
    </source>
</evidence>
<feature type="transmembrane region" description="Helical" evidence="8">
    <location>
        <begin position="311"/>
        <end position="331"/>
    </location>
</feature>
<dbReference type="SUPFAM" id="SSF103473">
    <property type="entry name" value="MFS general substrate transporter"/>
    <property type="match status" value="1"/>
</dbReference>
<proteinExistence type="inferred from homology"/>
<feature type="transmembrane region" description="Helical" evidence="8">
    <location>
        <begin position="206"/>
        <end position="225"/>
    </location>
</feature>
<evidence type="ECO:0000256" key="5">
    <source>
        <dbReference type="ARBA" id="ARBA00022692"/>
    </source>
</evidence>
<comment type="similarity">
    <text evidence="2">Belongs to the major facilitator superfamily. EmrB family.</text>
</comment>
<evidence type="ECO:0000256" key="4">
    <source>
        <dbReference type="ARBA" id="ARBA00022475"/>
    </source>
</evidence>
<dbReference type="PRINTS" id="PR01036">
    <property type="entry name" value="TCRTETB"/>
</dbReference>
<name>A0ABV6DT71_9BACL</name>
<dbReference type="RefSeq" id="WP_377473210.1">
    <property type="nucleotide sequence ID" value="NZ_JBHLWN010000102.1"/>
</dbReference>
<reference evidence="10 11" key="1">
    <citation type="submission" date="2024-09" db="EMBL/GenBank/DDBJ databases">
        <authorList>
            <person name="Sun Q."/>
            <person name="Mori K."/>
        </authorList>
    </citation>
    <scope>NUCLEOTIDE SEQUENCE [LARGE SCALE GENOMIC DNA]</scope>
    <source>
        <strain evidence="10 11">CCM 7759</strain>
    </source>
</reference>
<dbReference type="PANTHER" id="PTHR42718">
    <property type="entry name" value="MAJOR FACILITATOR SUPERFAMILY MULTIDRUG TRANSPORTER MFSC"/>
    <property type="match status" value="1"/>
</dbReference>
<keyword evidence="6 8" id="KW-1133">Transmembrane helix</keyword>
<feature type="transmembrane region" description="Helical" evidence="8">
    <location>
        <begin position="402"/>
        <end position="424"/>
    </location>
</feature>
<accession>A0ABV6DT71</accession>
<evidence type="ECO:0000313" key="10">
    <source>
        <dbReference type="EMBL" id="MFC0215733.1"/>
    </source>
</evidence>
<evidence type="ECO:0000256" key="2">
    <source>
        <dbReference type="ARBA" id="ARBA00008537"/>
    </source>
</evidence>
<dbReference type="PANTHER" id="PTHR42718:SF9">
    <property type="entry name" value="MAJOR FACILITATOR SUPERFAMILY MULTIDRUG TRANSPORTER MFSC"/>
    <property type="match status" value="1"/>
</dbReference>
<feature type="transmembrane region" description="Helical" evidence="8">
    <location>
        <begin position="175"/>
        <end position="194"/>
    </location>
</feature>
<evidence type="ECO:0000256" key="7">
    <source>
        <dbReference type="ARBA" id="ARBA00023136"/>
    </source>
</evidence>
<keyword evidence="7 8" id="KW-0472">Membrane</keyword>
<evidence type="ECO:0000259" key="9">
    <source>
        <dbReference type="PROSITE" id="PS50850"/>
    </source>
</evidence>
<comment type="caution">
    <text evidence="10">The sequence shown here is derived from an EMBL/GenBank/DDBJ whole genome shotgun (WGS) entry which is preliminary data.</text>
</comment>
<keyword evidence="11" id="KW-1185">Reference proteome</keyword>
<dbReference type="Gene3D" id="1.20.1250.20">
    <property type="entry name" value="MFS general substrate transporter like domains"/>
    <property type="match status" value="1"/>
</dbReference>
<dbReference type="NCBIfam" id="TIGR00711">
    <property type="entry name" value="efflux_EmrB"/>
    <property type="match status" value="1"/>
</dbReference>
<dbReference type="Pfam" id="PF07690">
    <property type="entry name" value="MFS_1"/>
    <property type="match status" value="1"/>
</dbReference>
<dbReference type="InterPro" id="IPR011701">
    <property type="entry name" value="MFS"/>
</dbReference>
<feature type="transmembrane region" description="Helical" evidence="8">
    <location>
        <begin position="144"/>
        <end position="163"/>
    </location>
</feature>
<organism evidence="10 11">
    <name type="scientific">Paenibacillus chartarius</name>
    <dbReference type="NCBI Taxonomy" id="747481"/>
    <lineage>
        <taxon>Bacteria</taxon>
        <taxon>Bacillati</taxon>
        <taxon>Bacillota</taxon>
        <taxon>Bacilli</taxon>
        <taxon>Bacillales</taxon>
        <taxon>Paenibacillaceae</taxon>
        <taxon>Paenibacillus</taxon>
    </lineage>
</organism>
<feature type="transmembrane region" description="Helical" evidence="8">
    <location>
        <begin position="237"/>
        <end position="255"/>
    </location>
</feature>
<dbReference type="InterPro" id="IPR020846">
    <property type="entry name" value="MFS_dom"/>
</dbReference>
<feature type="transmembrane region" description="Helical" evidence="8">
    <location>
        <begin position="276"/>
        <end position="299"/>
    </location>
</feature>
<evidence type="ECO:0000256" key="3">
    <source>
        <dbReference type="ARBA" id="ARBA00022448"/>
    </source>
</evidence>
<feature type="domain" description="Major facilitator superfamily (MFS) profile" evidence="9">
    <location>
        <begin position="20"/>
        <end position="473"/>
    </location>
</feature>
<evidence type="ECO:0000256" key="8">
    <source>
        <dbReference type="SAM" id="Phobius"/>
    </source>
</evidence>
<dbReference type="EMBL" id="JBHLWN010000102">
    <property type="protein sequence ID" value="MFC0215733.1"/>
    <property type="molecule type" value="Genomic_DNA"/>
</dbReference>
<feature type="transmembrane region" description="Helical" evidence="8">
    <location>
        <begin position="86"/>
        <end position="105"/>
    </location>
</feature>
<dbReference type="Gene3D" id="1.20.1720.10">
    <property type="entry name" value="Multidrug resistance protein D"/>
    <property type="match status" value="1"/>
</dbReference>
<keyword evidence="3" id="KW-0813">Transport</keyword>
<keyword evidence="4" id="KW-1003">Cell membrane</keyword>
<evidence type="ECO:0000256" key="1">
    <source>
        <dbReference type="ARBA" id="ARBA00004651"/>
    </source>
</evidence>
<feature type="transmembrane region" description="Helical" evidence="8">
    <location>
        <begin position="364"/>
        <end position="381"/>
    </location>
</feature>
<dbReference type="CDD" id="cd17321">
    <property type="entry name" value="MFS_MMR_MDR_like"/>
    <property type="match status" value="1"/>
</dbReference>
<dbReference type="PROSITE" id="PS50850">
    <property type="entry name" value="MFS"/>
    <property type="match status" value="1"/>
</dbReference>